<dbReference type="RefSeq" id="XP_003859064.1">
    <property type="nucleotide sequence ID" value="XM_003859016.1"/>
</dbReference>
<dbReference type="VEuPathDB" id="TriTrypDB:LdBPK_110880.1"/>
<dbReference type="EMBL" id="FR799598">
    <property type="protein sequence ID" value="CBZ32351.1"/>
    <property type="molecule type" value="Genomic_DNA"/>
</dbReference>
<gene>
    <name evidence="2" type="ORF">LDBPK_110880</name>
</gene>
<evidence type="ECO:0000256" key="1">
    <source>
        <dbReference type="SAM" id="MobiDB-lite"/>
    </source>
</evidence>
<name>E9BAS6_LEIDO</name>
<dbReference type="KEGG" id="ldo:LDBPK_110880"/>
<reference evidence="2 3" key="1">
    <citation type="journal article" date="2011" name="Genome Res.">
        <title>Whole genome sequencing of multiple Leishmania donovani clinical isolates provides insights into population structure and mechanisms of drug resistance.</title>
        <authorList>
            <person name="Downing T."/>
            <person name="Imamura H."/>
            <person name="Decuypere S."/>
            <person name="Clark T.G."/>
            <person name="Coombs G.H."/>
            <person name="Cotton J.A."/>
            <person name="Hilley J.D."/>
            <person name="de Doncker S."/>
            <person name="Maes I."/>
            <person name="Mottram J.C."/>
            <person name="Quail M.A."/>
            <person name="Rijal S."/>
            <person name="Sanders M."/>
            <person name="Schonian G."/>
            <person name="Stark O."/>
            <person name="Sundar S."/>
            <person name="Vanaerschot M."/>
            <person name="Hertz-Fowler C."/>
            <person name="Dujardin J.C."/>
            <person name="Berriman M."/>
        </authorList>
    </citation>
    <scope>NUCLEOTIDE SEQUENCE [LARGE SCALE GENOMIC DNA]</scope>
    <source>
        <strain evidence="2 3">BPK282A1</strain>
    </source>
</reference>
<reference evidence="3" key="2">
    <citation type="submission" date="2011-02" db="EMBL/GenBank/DDBJ databases">
        <title>Whole genome sequencing of Leishmania donovani clinical lines reveals dynamic variation related to drug resistance.</title>
        <authorList>
            <person name="Downing T."/>
            <person name="Imamura H."/>
            <person name="Sanders M."/>
            <person name="Decuypere S."/>
            <person name="Hertz-Fowler C."/>
            <person name="Clark T.G."/>
            <person name="Rijal S."/>
            <person name="Sundar S."/>
            <person name="Quail M.A."/>
            <person name="De Doncker S."/>
            <person name="Maes I."/>
            <person name="Vanaerschot M."/>
            <person name="Stark O."/>
            <person name="Schonian G."/>
            <person name="Dujardin J.C."/>
            <person name="Berriman M."/>
        </authorList>
    </citation>
    <scope>NUCLEOTIDE SEQUENCE [LARGE SCALE GENOMIC DNA]</scope>
    <source>
        <strain evidence="3">BPK282A1</strain>
    </source>
</reference>
<protein>
    <submittedName>
        <fullName evidence="2">Uncharacterized protein</fullName>
    </submittedName>
</protein>
<sequence>MLFVGRCLRMDARTHACIRAPPLPPSTLFRSMVQQTHTHNIHTDRQTHRRVCVCVCVCSLSTAVRTRQPWLSHRFFLFPALLAPPFHSYLSLPPSTPRVHVPEHDGQRKEDRRGTPQGRQHGEPHRAGNSEVHDAV</sequence>
<evidence type="ECO:0000313" key="3">
    <source>
        <dbReference type="Proteomes" id="UP000008980"/>
    </source>
</evidence>
<feature type="compositionally biased region" description="Basic and acidic residues" evidence="1">
    <location>
        <begin position="100"/>
        <end position="136"/>
    </location>
</feature>
<dbReference type="Proteomes" id="UP000008980">
    <property type="component" value="Chromosome 11"/>
</dbReference>
<proteinExistence type="predicted"/>
<feature type="region of interest" description="Disordered" evidence="1">
    <location>
        <begin position="93"/>
        <end position="136"/>
    </location>
</feature>
<dbReference type="AlphaFoldDB" id="E9BAS6"/>
<dbReference type="GeneID" id="13389853"/>
<accession>E9BAS6</accession>
<evidence type="ECO:0000313" key="2">
    <source>
        <dbReference type="EMBL" id="CBZ32351.1"/>
    </source>
</evidence>
<organism evidence="2 3">
    <name type="scientific">Leishmania donovani</name>
    <dbReference type="NCBI Taxonomy" id="5661"/>
    <lineage>
        <taxon>Eukaryota</taxon>
        <taxon>Discoba</taxon>
        <taxon>Euglenozoa</taxon>
        <taxon>Kinetoplastea</taxon>
        <taxon>Metakinetoplastina</taxon>
        <taxon>Trypanosomatida</taxon>
        <taxon>Trypanosomatidae</taxon>
        <taxon>Leishmaniinae</taxon>
        <taxon>Leishmania</taxon>
    </lineage>
</organism>